<comment type="caution">
    <text evidence="1">The sequence shown here is derived from an EMBL/GenBank/DDBJ whole genome shotgun (WGS) entry which is preliminary data.</text>
</comment>
<organism evidence="1 2">
    <name type="scientific">Lactuca virosa</name>
    <dbReference type="NCBI Taxonomy" id="75947"/>
    <lineage>
        <taxon>Eukaryota</taxon>
        <taxon>Viridiplantae</taxon>
        <taxon>Streptophyta</taxon>
        <taxon>Embryophyta</taxon>
        <taxon>Tracheophyta</taxon>
        <taxon>Spermatophyta</taxon>
        <taxon>Magnoliopsida</taxon>
        <taxon>eudicotyledons</taxon>
        <taxon>Gunneridae</taxon>
        <taxon>Pentapetalae</taxon>
        <taxon>asterids</taxon>
        <taxon>campanulids</taxon>
        <taxon>Asterales</taxon>
        <taxon>Asteraceae</taxon>
        <taxon>Cichorioideae</taxon>
        <taxon>Cichorieae</taxon>
        <taxon>Lactucinae</taxon>
        <taxon>Lactuca</taxon>
    </lineage>
</organism>
<dbReference type="EMBL" id="CAKMRJ010003046">
    <property type="protein sequence ID" value="CAH1429722.1"/>
    <property type="molecule type" value="Genomic_DNA"/>
</dbReference>
<keyword evidence="2" id="KW-1185">Reference proteome</keyword>
<gene>
    <name evidence="1" type="ORF">LVIROSA_LOCUS16562</name>
</gene>
<dbReference type="AlphaFoldDB" id="A0AAU9MV88"/>
<reference evidence="1 2" key="1">
    <citation type="submission" date="2022-01" db="EMBL/GenBank/DDBJ databases">
        <authorList>
            <person name="Xiong W."/>
            <person name="Schranz E."/>
        </authorList>
    </citation>
    <scope>NUCLEOTIDE SEQUENCE [LARGE SCALE GENOMIC DNA]</scope>
</reference>
<name>A0AAU9MV88_9ASTR</name>
<evidence type="ECO:0000313" key="2">
    <source>
        <dbReference type="Proteomes" id="UP001157418"/>
    </source>
</evidence>
<protein>
    <submittedName>
        <fullName evidence="1">Uncharacterized protein</fullName>
    </submittedName>
</protein>
<sequence>MLSLLPGLCNNRRYQYLTLHGLPDFSFDNLSSNVLLLSLFEASPLSQRKFCCKWIVFNTRDACMEFPFHKIALRRMQLKMFKKWKNEFMDHELNMKCSNRTQLFSNI</sequence>
<accession>A0AAU9MV88</accession>
<proteinExistence type="predicted"/>
<evidence type="ECO:0000313" key="1">
    <source>
        <dbReference type="EMBL" id="CAH1429722.1"/>
    </source>
</evidence>
<dbReference type="Proteomes" id="UP001157418">
    <property type="component" value="Unassembled WGS sequence"/>
</dbReference>